<sequence length="308" mass="31875">MRSSLSVYLKGFLMGAADTVPGVSGGTIALITGIYERLINAITAVGPSDARLVLSFHTAEGRTDLRDLFVQADGVFLLVLGLGIASAVLTLSRVLEHTLEQFPAFTAAFFFGLIGASAIVLYSEVDVGTSKRLAVALFGIVLAAGLSSLPESAIGSSYPVVFVAGAIAVCAMILPGVSGSFLLYVLNQYEFMITNLTAFVDGVIALVDGGDLASLTEPFTVVVTFCTGALLGLLTMARVVKWAFREFRAGTLTFLVSLMVGGLVKPLSTIAAEAQLGSTTEVAGIVVFALVGGSLVLGVDSVTGEIDY</sequence>
<dbReference type="EMBL" id="JBHUDO010000002">
    <property type="protein sequence ID" value="MFD1646110.1"/>
    <property type="molecule type" value="Genomic_DNA"/>
</dbReference>
<feature type="transmembrane region" description="Helical" evidence="1">
    <location>
        <begin position="219"/>
        <end position="240"/>
    </location>
</feature>
<name>A0ABD6DIJ0_9EURY</name>
<dbReference type="Pfam" id="PF04018">
    <property type="entry name" value="VCA0040-like"/>
    <property type="match status" value="1"/>
</dbReference>
<gene>
    <name evidence="2" type="ORF">ACFSBL_10495</name>
</gene>
<keyword evidence="1" id="KW-0472">Membrane</keyword>
<dbReference type="PANTHER" id="PTHR37308:SF1">
    <property type="entry name" value="POLYPRENYL-PHOSPHATE TRANSPORTER"/>
    <property type="match status" value="1"/>
</dbReference>
<feature type="transmembrane region" description="Helical" evidence="1">
    <location>
        <begin position="252"/>
        <end position="270"/>
    </location>
</feature>
<accession>A0ABD6DIJ0</accession>
<feature type="transmembrane region" description="Helical" evidence="1">
    <location>
        <begin position="75"/>
        <end position="95"/>
    </location>
</feature>
<dbReference type="InterPro" id="IPR007163">
    <property type="entry name" value="VCA0040-like"/>
</dbReference>
<organism evidence="2 3">
    <name type="scientific">Haloarchaeobius litoreus</name>
    <dbReference type="NCBI Taxonomy" id="755306"/>
    <lineage>
        <taxon>Archaea</taxon>
        <taxon>Methanobacteriati</taxon>
        <taxon>Methanobacteriota</taxon>
        <taxon>Stenosarchaea group</taxon>
        <taxon>Halobacteria</taxon>
        <taxon>Halobacteriales</taxon>
        <taxon>Halorubellaceae</taxon>
        <taxon>Haloarchaeobius</taxon>
    </lineage>
</organism>
<dbReference type="AlphaFoldDB" id="A0ABD6DIJ0"/>
<dbReference type="PANTHER" id="PTHR37308">
    <property type="entry name" value="INTEGRAL MEMBRANE PROTEIN"/>
    <property type="match status" value="1"/>
</dbReference>
<proteinExistence type="predicted"/>
<evidence type="ECO:0000256" key="1">
    <source>
        <dbReference type="SAM" id="Phobius"/>
    </source>
</evidence>
<keyword evidence="3" id="KW-1185">Reference proteome</keyword>
<protein>
    <submittedName>
        <fullName evidence="2">DUF368 domain-containing protein</fullName>
    </submittedName>
</protein>
<feature type="transmembrane region" description="Helical" evidence="1">
    <location>
        <begin position="101"/>
        <end position="121"/>
    </location>
</feature>
<feature type="transmembrane region" description="Helical" evidence="1">
    <location>
        <begin position="156"/>
        <end position="177"/>
    </location>
</feature>
<evidence type="ECO:0000313" key="3">
    <source>
        <dbReference type="Proteomes" id="UP001597034"/>
    </source>
</evidence>
<dbReference type="RefSeq" id="WP_256398366.1">
    <property type="nucleotide sequence ID" value="NZ_JANHJR010000001.1"/>
</dbReference>
<comment type="caution">
    <text evidence="2">The sequence shown here is derived from an EMBL/GenBank/DDBJ whole genome shotgun (WGS) entry which is preliminary data.</text>
</comment>
<keyword evidence="1" id="KW-1133">Transmembrane helix</keyword>
<keyword evidence="1" id="KW-0812">Transmembrane</keyword>
<dbReference type="Proteomes" id="UP001597034">
    <property type="component" value="Unassembled WGS sequence"/>
</dbReference>
<reference evidence="2 3" key="1">
    <citation type="journal article" date="2019" name="Int. J. Syst. Evol. Microbiol.">
        <title>The Global Catalogue of Microorganisms (GCM) 10K type strain sequencing project: providing services to taxonomists for standard genome sequencing and annotation.</title>
        <authorList>
            <consortium name="The Broad Institute Genomics Platform"/>
            <consortium name="The Broad Institute Genome Sequencing Center for Infectious Disease"/>
            <person name="Wu L."/>
            <person name="Ma J."/>
        </authorList>
    </citation>
    <scope>NUCLEOTIDE SEQUENCE [LARGE SCALE GENOMIC DNA]</scope>
    <source>
        <strain evidence="2 3">CGMCC 1.10390</strain>
    </source>
</reference>
<feature type="transmembrane region" description="Helical" evidence="1">
    <location>
        <begin position="133"/>
        <end position="150"/>
    </location>
</feature>
<evidence type="ECO:0000313" key="2">
    <source>
        <dbReference type="EMBL" id="MFD1646110.1"/>
    </source>
</evidence>
<feature type="transmembrane region" description="Helical" evidence="1">
    <location>
        <begin position="282"/>
        <end position="302"/>
    </location>
</feature>